<keyword evidence="7" id="KW-0288">FMN</keyword>
<evidence type="ECO:0000259" key="17">
    <source>
        <dbReference type="PROSITE" id="PS50110"/>
    </source>
</evidence>
<evidence type="ECO:0000256" key="7">
    <source>
        <dbReference type="ARBA" id="ARBA00022643"/>
    </source>
</evidence>
<dbReference type="InterPro" id="IPR013655">
    <property type="entry name" value="PAS_fold_3"/>
</dbReference>
<dbReference type="PROSITE" id="PS50112">
    <property type="entry name" value="PAS"/>
    <property type="match status" value="1"/>
</dbReference>
<keyword evidence="9" id="KW-0677">Repeat</keyword>
<evidence type="ECO:0000256" key="16">
    <source>
        <dbReference type="PROSITE-ProRule" id="PRU00169"/>
    </source>
</evidence>
<keyword evidence="15" id="KW-0675">Receptor</keyword>
<dbReference type="SMART" id="SM00448">
    <property type="entry name" value="REC"/>
    <property type="match status" value="1"/>
</dbReference>
<evidence type="ECO:0000313" key="20">
    <source>
        <dbReference type="EMBL" id="GGB73080.1"/>
    </source>
</evidence>
<dbReference type="PANTHER" id="PTHR41523:SF8">
    <property type="entry name" value="ETHYLENE RESPONSE SENSOR PROTEIN"/>
    <property type="match status" value="1"/>
</dbReference>
<sequence>MEAAFHTMANSIPQLAWMAEPDGSIFWYNQRWYDYTGTRLEEMKGWGWKAVHHPDHVDRVVEKITHAFTTGEPWEDLFPLRSHTGEYRWFLSRALPIRDESGAIQRWFGTNTDVTEQKKSEERQTLLMREIDHRAKNALAVAQAVVSLTKADNVEAYKASVEGRIASLARAHSLLAASRWDGADLKRLISDEIAPYDDRTLRRVTLSGPSIILEPSTAQSLALIVHELSTNAAKYGALSSPDGRLDVTWELKQGEIQLLWQESGIELLALPSQSGFGTTLLDRLIREFAEGELHREWTREGLKAKIFIRTNRDHPSGRKPDPSLIQPAAESHSTNLPSVLIVEDEVLTAMDLEFRIAEAGYRVIGPAGTVEEARELVESDMPKIALLDGNVGGVKSFDLAMGLRVAGVEIVFCTGYEELENLPDGLGDCAVVSKPFRDEVLLDALRQAREKLEEIQ</sequence>
<evidence type="ECO:0000256" key="3">
    <source>
        <dbReference type="ARBA" id="ARBA00022543"/>
    </source>
</evidence>
<proteinExistence type="predicted"/>
<dbReference type="PROSITE" id="PS50110">
    <property type="entry name" value="RESPONSE_REGULATORY"/>
    <property type="match status" value="1"/>
</dbReference>
<dbReference type="SUPFAM" id="SSF52172">
    <property type="entry name" value="CheY-like"/>
    <property type="match status" value="1"/>
</dbReference>
<keyword evidence="5" id="KW-0716">Sensory transduction</keyword>
<evidence type="ECO:0000256" key="6">
    <source>
        <dbReference type="ARBA" id="ARBA00022630"/>
    </source>
</evidence>
<keyword evidence="14" id="KW-0843">Virulence</keyword>
<keyword evidence="13" id="KW-0157">Chromophore</keyword>
<dbReference type="Pfam" id="PF00072">
    <property type="entry name" value="Response_reg"/>
    <property type="match status" value="1"/>
</dbReference>
<dbReference type="PROSITE" id="PS50113">
    <property type="entry name" value="PAC"/>
    <property type="match status" value="1"/>
</dbReference>
<reference evidence="21" key="1">
    <citation type="journal article" date="2019" name="Int. J. Syst. Evol. Microbiol.">
        <title>The Global Catalogue of Microorganisms (GCM) 10K type strain sequencing project: providing services to taxonomists for standard genome sequencing and annotation.</title>
        <authorList>
            <consortium name="The Broad Institute Genomics Platform"/>
            <consortium name="The Broad Institute Genome Sequencing Center for Infectious Disease"/>
            <person name="Wu L."/>
            <person name="Ma J."/>
        </authorList>
    </citation>
    <scope>NUCLEOTIDE SEQUENCE [LARGE SCALE GENOMIC DNA]</scope>
    <source>
        <strain evidence="21">CGMCC 1.15928</strain>
    </source>
</reference>
<dbReference type="Gene3D" id="3.30.565.10">
    <property type="entry name" value="Histidine kinase-like ATPase, C-terminal domain"/>
    <property type="match status" value="1"/>
</dbReference>
<evidence type="ECO:0000256" key="8">
    <source>
        <dbReference type="ARBA" id="ARBA00022679"/>
    </source>
</evidence>
<dbReference type="InterPro" id="IPR000700">
    <property type="entry name" value="PAS-assoc_C"/>
</dbReference>
<feature type="modified residue" description="4-aspartylphosphate" evidence="16">
    <location>
        <position position="388"/>
    </location>
</feature>
<dbReference type="SMART" id="SM00086">
    <property type="entry name" value="PAC"/>
    <property type="match status" value="1"/>
</dbReference>
<dbReference type="InterPro" id="IPR036890">
    <property type="entry name" value="HATPase_C_sf"/>
</dbReference>
<dbReference type="SMART" id="SM00911">
    <property type="entry name" value="HWE_HK"/>
    <property type="match status" value="1"/>
</dbReference>
<dbReference type="InterPro" id="IPR001789">
    <property type="entry name" value="Sig_transdc_resp-reg_receiver"/>
</dbReference>
<dbReference type="InterPro" id="IPR035965">
    <property type="entry name" value="PAS-like_dom_sf"/>
</dbReference>
<keyword evidence="3" id="KW-0600">Photoreceptor protein</keyword>
<dbReference type="InterPro" id="IPR000014">
    <property type="entry name" value="PAS"/>
</dbReference>
<dbReference type="NCBIfam" id="TIGR00229">
    <property type="entry name" value="sensory_box"/>
    <property type="match status" value="1"/>
</dbReference>
<evidence type="ECO:0000256" key="14">
    <source>
        <dbReference type="ARBA" id="ARBA00023026"/>
    </source>
</evidence>
<gene>
    <name evidence="20" type="ORF">GCM10011503_22180</name>
</gene>
<feature type="domain" description="PAS" evidence="18">
    <location>
        <begin position="1"/>
        <end position="71"/>
    </location>
</feature>
<evidence type="ECO:0000256" key="15">
    <source>
        <dbReference type="ARBA" id="ARBA00023170"/>
    </source>
</evidence>
<keyword evidence="12" id="KW-0067">ATP-binding</keyword>
<comment type="catalytic activity">
    <reaction evidence="1">
        <text>ATP + protein L-histidine = ADP + protein N-phospho-L-histidine.</text>
        <dbReference type="EC" id="2.7.13.3"/>
    </reaction>
</comment>
<dbReference type="Gene3D" id="3.30.450.20">
    <property type="entry name" value="PAS domain"/>
    <property type="match status" value="1"/>
</dbReference>
<dbReference type="CDD" id="cd00130">
    <property type="entry name" value="PAS"/>
    <property type="match status" value="1"/>
</dbReference>
<dbReference type="InterPro" id="IPR011102">
    <property type="entry name" value="Sig_transdc_His_kinase_HWE"/>
</dbReference>
<keyword evidence="4 16" id="KW-0597">Phosphoprotein</keyword>
<protein>
    <recommendedName>
        <fullName evidence="2">histidine kinase</fullName>
        <ecNumber evidence="2">2.7.13.3</ecNumber>
    </recommendedName>
</protein>
<feature type="domain" description="PAC" evidence="19">
    <location>
        <begin position="74"/>
        <end position="126"/>
    </location>
</feature>
<keyword evidence="10" id="KW-0547">Nucleotide-binding</keyword>
<evidence type="ECO:0000256" key="5">
    <source>
        <dbReference type="ARBA" id="ARBA00022606"/>
    </source>
</evidence>
<evidence type="ECO:0000256" key="13">
    <source>
        <dbReference type="ARBA" id="ARBA00022991"/>
    </source>
</evidence>
<dbReference type="InterPro" id="IPR011006">
    <property type="entry name" value="CheY-like_superfamily"/>
</dbReference>
<evidence type="ECO:0000259" key="18">
    <source>
        <dbReference type="PROSITE" id="PS50112"/>
    </source>
</evidence>
<dbReference type="Pfam" id="PF08447">
    <property type="entry name" value="PAS_3"/>
    <property type="match status" value="1"/>
</dbReference>
<dbReference type="EC" id="2.7.13.3" evidence="2"/>
<dbReference type="Proteomes" id="UP000628854">
    <property type="component" value="Unassembled WGS sequence"/>
</dbReference>
<accession>A0ABQ1JMU5</accession>
<keyword evidence="8" id="KW-0808">Transferase</keyword>
<dbReference type="PANTHER" id="PTHR41523">
    <property type="entry name" value="TWO-COMPONENT SYSTEM SENSOR PROTEIN"/>
    <property type="match status" value="1"/>
</dbReference>
<evidence type="ECO:0000256" key="1">
    <source>
        <dbReference type="ARBA" id="ARBA00000085"/>
    </source>
</evidence>
<dbReference type="SUPFAM" id="SSF55785">
    <property type="entry name" value="PYP-like sensor domain (PAS domain)"/>
    <property type="match status" value="1"/>
</dbReference>
<evidence type="ECO:0000259" key="19">
    <source>
        <dbReference type="PROSITE" id="PS50113"/>
    </source>
</evidence>
<dbReference type="EMBL" id="BMKF01000002">
    <property type="protein sequence ID" value="GGB73080.1"/>
    <property type="molecule type" value="Genomic_DNA"/>
</dbReference>
<keyword evidence="11" id="KW-0418">Kinase</keyword>
<comment type="caution">
    <text evidence="20">The sequence shown here is derived from an EMBL/GenBank/DDBJ whole genome shotgun (WGS) entry which is preliminary data.</text>
</comment>
<evidence type="ECO:0000313" key="21">
    <source>
        <dbReference type="Proteomes" id="UP000628854"/>
    </source>
</evidence>
<evidence type="ECO:0000256" key="9">
    <source>
        <dbReference type="ARBA" id="ARBA00022737"/>
    </source>
</evidence>
<dbReference type="Pfam" id="PF07536">
    <property type="entry name" value="HWE_HK"/>
    <property type="match status" value="1"/>
</dbReference>
<evidence type="ECO:0000256" key="2">
    <source>
        <dbReference type="ARBA" id="ARBA00012438"/>
    </source>
</evidence>
<dbReference type="InterPro" id="IPR001610">
    <property type="entry name" value="PAC"/>
</dbReference>
<organism evidence="20 21">
    <name type="scientific">Henriciella pelagia</name>
    <dbReference type="NCBI Taxonomy" id="1977912"/>
    <lineage>
        <taxon>Bacteria</taxon>
        <taxon>Pseudomonadati</taxon>
        <taxon>Pseudomonadota</taxon>
        <taxon>Alphaproteobacteria</taxon>
        <taxon>Hyphomonadales</taxon>
        <taxon>Hyphomonadaceae</taxon>
        <taxon>Henriciella</taxon>
    </lineage>
</organism>
<keyword evidence="6" id="KW-0285">Flavoprotein</keyword>
<dbReference type="Gene3D" id="3.40.50.2300">
    <property type="match status" value="1"/>
</dbReference>
<keyword evidence="21" id="KW-1185">Reference proteome</keyword>
<evidence type="ECO:0000256" key="4">
    <source>
        <dbReference type="ARBA" id="ARBA00022553"/>
    </source>
</evidence>
<dbReference type="SMART" id="SM00091">
    <property type="entry name" value="PAS"/>
    <property type="match status" value="1"/>
</dbReference>
<evidence type="ECO:0000256" key="12">
    <source>
        <dbReference type="ARBA" id="ARBA00022840"/>
    </source>
</evidence>
<evidence type="ECO:0000256" key="10">
    <source>
        <dbReference type="ARBA" id="ARBA00022741"/>
    </source>
</evidence>
<evidence type="ECO:0000256" key="11">
    <source>
        <dbReference type="ARBA" id="ARBA00022777"/>
    </source>
</evidence>
<name>A0ABQ1JMU5_9PROT</name>
<feature type="domain" description="Response regulatory" evidence="17">
    <location>
        <begin position="338"/>
        <end position="449"/>
    </location>
</feature>